<organism evidence="1 2">
    <name type="scientific">Petrolisthes manimaculis</name>
    <dbReference type="NCBI Taxonomy" id="1843537"/>
    <lineage>
        <taxon>Eukaryota</taxon>
        <taxon>Metazoa</taxon>
        <taxon>Ecdysozoa</taxon>
        <taxon>Arthropoda</taxon>
        <taxon>Crustacea</taxon>
        <taxon>Multicrustacea</taxon>
        <taxon>Malacostraca</taxon>
        <taxon>Eumalacostraca</taxon>
        <taxon>Eucarida</taxon>
        <taxon>Decapoda</taxon>
        <taxon>Pleocyemata</taxon>
        <taxon>Anomura</taxon>
        <taxon>Galatheoidea</taxon>
        <taxon>Porcellanidae</taxon>
        <taxon>Petrolisthes</taxon>
    </lineage>
</organism>
<dbReference type="Proteomes" id="UP001292094">
    <property type="component" value="Unassembled WGS sequence"/>
</dbReference>
<reference evidence="1" key="1">
    <citation type="submission" date="2023-11" db="EMBL/GenBank/DDBJ databases">
        <title>Genome assemblies of two species of porcelain crab, Petrolisthes cinctipes and Petrolisthes manimaculis (Anomura: Porcellanidae).</title>
        <authorList>
            <person name="Angst P."/>
        </authorList>
    </citation>
    <scope>NUCLEOTIDE SEQUENCE</scope>
    <source>
        <strain evidence="1">PB745_02</strain>
        <tissue evidence="1">Gill</tissue>
    </source>
</reference>
<accession>A0AAE1NVV5</accession>
<proteinExistence type="predicted"/>
<keyword evidence="2" id="KW-1185">Reference proteome</keyword>
<dbReference type="AlphaFoldDB" id="A0AAE1NVV5"/>
<comment type="caution">
    <text evidence="1">The sequence shown here is derived from an EMBL/GenBank/DDBJ whole genome shotgun (WGS) entry which is preliminary data.</text>
</comment>
<sequence length="90" mass="10315">MKDESYEPPYPPLTQSENEDRLRVAISKYVSGTSCSEATLSNTRSINLTTTIIRDVSEATYIHTYVFPKDAAYPTFLFPVPLPQLDWLRR</sequence>
<dbReference type="EMBL" id="JAWZYT010003950">
    <property type="protein sequence ID" value="KAK4296020.1"/>
    <property type="molecule type" value="Genomic_DNA"/>
</dbReference>
<name>A0AAE1NVV5_9EUCA</name>
<evidence type="ECO:0000313" key="1">
    <source>
        <dbReference type="EMBL" id="KAK4296020.1"/>
    </source>
</evidence>
<evidence type="ECO:0000313" key="2">
    <source>
        <dbReference type="Proteomes" id="UP001292094"/>
    </source>
</evidence>
<gene>
    <name evidence="1" type="ORF">Pmani_031462</name>
</gene>
<protein>
    <submittedName>
        <fullName evidence="1">Uncharacterized protein</fullName>
    </submittedName>
</protein>